<keyword evidence="1" id="KW-0472">Membrane</keyword>
<dbReference type="HOGENOM" id="CLU_063873_3_0_9"/>
<accession>C2XYJ1</accession>
<dbReference type="Proteomes" id="UP000001753">
    <property type="component" value="Chromosome"/>
</dbReference>
<evidence type="ECO:0000313" key="2">
    <source>
        <dbReference type="EMBL" id="EEL69263.1"/>
    </source>
</evidence>
<sequence length="248" mass="28694">MKRSINMPFTFAHPAAVLPFAKKHSSYISVTALILGSMAPDFEYFLYFRPYGIIGHTWAGFFYLNLPLVFLLAYAYHFILKGPFITHLPKPFASYYKYVVDAKWGLYTWKNFFVFCYSALFGMVTHVVWDAFTHKTGYFVMEMPLLQQEVYSIPIYKFLQHGSTCFGLLLLIYVLWKYRRETDQDTSLTSEKKKYWASSIVVAAIIFIVHALLDPYFHIFQIGGIIVSGLTSSFCGLLIVSIVYKSRD</sequence>
<feature type="transmembrane region" description="Helical" evidence="1">
    <location>
        <begin position="60"/>
        <end position="80"/>
    </location>
</feature>
<proteinExistence type="predicted"/>
<keyword evidence="1" id="KW-1133">Transmembrane helix</keyword>
<evidence type="ECO:0000256" key="1">
    <source>
        <dbReference type="SAM" id="Phobius"/>
    </source>
</evidence>
<dbReference type="Pfam" id="PF13803">
    <property type="entry name" value="DUF4184"/>
    <property type="match status" value="1"/>
</dbReference>
<dbReference type="AlphaFoldDB" id="C2XYJ1"/>
<comment type="caution">
    <text evidence="2">The sequence shown here is derived from an EMBL/GenBank/DDBJ whole genome shotgun (WGS) entry which is preliminary data.</text>
</comment>
<feature type="transmembrane region" description="Helical" evidence="1">
    <location>
        <begin position="219"/>
        <end position="244"/>
    </location>
</feature>
<protein>
    <recommendedName>
        <fullName evidence="3">DUF4184 family protein</fullName>
    </recommendedName>
</protein>
<keyword evidence="1" id="KW-0812">Transmembrane</keyword>
<reference evidence="2" key="1">
    <citation type="journal article" date="2012" name="Genome Res.">
        <title>Genomic characterization of the Bacillus cereus sensu lato species: Backdrop to the evolution of Bacillus anthracis.</title>
        <authorList>
            <person name="Zwick M.E."/>
            <person name="Joseph S.J."/>
            <person name="Didelot X."/>
            <person name="Chen P.E."/>
            <person name="Bishop-Lilly K.A."/>
            <person name="Stewart A.C."/>
            <person name="Willner K."/>
            <person name="Nolan N."/>
            <person name="Lentz S."/>
            <person name="Thomason M.K."/>
            <person name="Sozhamannan S."/>
            <person name="Mateczun A.J."/>
            <person name="Du L."/>
            <person name="Read T.D."/>
        </authorList>
    </citation>
    <scope>NUCLEOTIDE SEQUENCE [LARGE SCALE GENOMIC DNA]</scope>
    <source>
        <strain evidence="2">AH603</strain>
    </source>
</reference>
<feature type="transmembrane region" description="Helical" evidence="1">
    <location>
        <begin position="27"/>
        <end position="48"/>
    </location>
</feature>
<feature type="transmembrane region" description="Helical" evidence="1">
    <location>
        <begin position="112"/>
        <end position="133"/>
    </location>
</feature>
<feature type="transmembrane region" description="Helical" evidence="1">
    <location>
        <begin position="195"/>
        <end position="213"/>
    </location>
</feature>
<evidence type="ECO:0008006" key="3">
    <source>
        <dbReference type="Google" id="ProtNLM"/>
    </source>
</evidence>
<dbReference type="InterPro" id="IPR025238">
    <property type="entry name" value="DUF4184"/>
</dbReference>
<dbReference type="EMBL" id="ACMP01000101">
    <property type="protein sequence ID" value="EEL69263.1"/>
    <property type="molecule type" value="Genomic_DNA"/>
</dbReference>
<name>C2XYJ1_BACMY</name>
<organism evidence="2">
    <name type="scientific">Bacillus mycoides</name>
    <dbReference type="NCBI Taxonomy" id="1405"/>
    <lineage>
        <taxon>Bacteria</taxon>
        <taxon>Bacillati</taxon>
        <taxon>Bacillota</taxon>
        <taxon>Bacilli</taxon>
        <taxon>Bacillales</taxon>
        <taxon>Bacillaceae</taxon>
        <taxon>Bacillus</taxon>
        <taxon>Bacillus cereus group</taxon>
    </lineage>
</organism>
<feature type="transmembrane region" description="Helical" evidence="1">
    <location>
        <begin position="153"/>
        <end position="175"/>
    </location>
</feature>
<gene>
    <name evidence="2" type="ORF">bcere0026_37710</name>
</gene>